<dbReference type="EC" id="1.1.1.264" evidence="6"/>
<dbReference type="PANTHER" id="PTHR43401">
    <property type="entry name" value="L-THREONINE 3-DEHYDROGENASE"/>
    <property type="match status" value="1"/>
</dbReference>
<gene>
    <name evidence="6" type="primary">idnD_1</name>
    <name evidence="6" type="ORF">NCTC10699_02028</name>
</gene>
<evidence type="ECO:0000259" key="5">
    <source>
        <dbReference type="SMART" id="SM00829"/>
    </source>
</evidence>
<dbReference type="InterPro" id="IPR011032">
    <property type="entry name" value="GroES-like_sf"/>
</dbReference>
<keyword evidence="2 4" id="KW-0862">Zinc</keyword>
<organism evidence="6 7">
    <name type="scientific">[Pasteurella] mairii</name>
    <dbReference type="NCBI Taxonomy" id="757"/>
    <lineage>
        <taxon>Bacteria</taxon>
        <taxon>Pseudomonadati</taxon>
        <taxon>Pseudomonadota</taxon>
        <taxon>Gammaproteobacteria</taxon>
        <taxon>Pasteurellales</taxon>
        <taxon>Pasteurellaceae</taxon>
    </lineage>
</organism>
<keyword evidence="3 6" id="KW-0560">Oxidoreductase</keyword>
<dbReference type="Pfam" id="PF00107">
    <property type="entry name" value="ADH_zinc_N"/>
    <property type="match status" value="1"/>
</dbReference>
<name>A0A379B700_9PAST</name>
<evidence type="ECO:0000313" key="7">
    <source>
        <dbReference type="Proteomes" id="UP000254280"/>
    </source>
</evidence>
<proteinExistence type="inferred from homology"/>
<evidence type="ECO:0000313" key="6">
    <source>
        <dbReference type="EMBL" id="SUB34367.1"/>
    </source>
</evidence>
<dbReference type="Pfam" id="PF08240">
    <property type="entry name" value="ADH_N"/>
    <property type="match status" value="1"/>
</dbReference>
<accession>A0A379B700</accession>
<comment type="similarity">
    <text evidence="4">Belongs to the zinc-containing alcohol dehydrogenase family.</text>
</comment>
<evidence type="ECO:0000256" key="1">
    <source>
        <dbReference type="ARBA" id="ARBA00022723"/>
    </source>
</evidence>
<dbReference type="InterPro" id="IPR020843">
    <property type="entry name" value="ER"/>
</dbReference>
<keyword evidence="7" id="KW-1185">Reference proteome</keyword>
<dbReference type="AlphaFoldDB" id="A0A379B700"/>
<dbReference type="GO" id="GO:0008270">
    <property type="term" value="F:zinc ion binding"/>
    <property type="evidence" value="ECO:0007669"/>
    <property type="project" value="InterPro"/>
</dbReference>
<dbReference type="SUPFAM" id="SSF50129">
    <property type="entry name" value="GroES-like"/>
    <property type="match status" value="1"/>
</dbReference>
<dbReference type="PROSITE" id="PS00059">
    <property type="entry name" value="ADH_ZINC"/>
    <property type="match status" value="1"/>
</dbReference>
<evidence type="ECO:0000256" key="4">
    <source>
        <dbReference type="RuleBase" id="RU361277"/>
    </source>
</evidence>
<evidence type="ECO:0000256" key="3">
    <source>
        <dbReference type="ARBA" id="ARBA00023002"/>
    </source>
</evidence>
<dbReference type="EMBL" id="UGSS01000002">
    <property type="protein sequence ID" value="SUB34367.1"/>
    <property type="molecule type" value="Genomic_DNA"/>
</dbReference>
<dbReference type="OrthoDB" id="9773078at2"/>
<keyword evidence="1 4" id="KW-0479">Metal-binding</keyword>
<dbReference type="EC" id="1.1.1.14" evidence="6"/>
<dbReference type="Gene3D" id="3.90.180.10">
    <property type="entry name" value="Medium-chain alcohol dehydrogenases, catalytic domain"/>
    <property type="match status" value="1"/>
</dbReference>
<dbReference type="InterPro" id="IPR013149">
    <property type="entry name" value="ADH-like_C"/>
</dbReference>
<dbReference type="SMART" id="SM00829">
    <property type="entry name" value="PKS_ER"/>
    <property type="match status" value="1"/>
</dbReference>
<dbReference type="InterPro" id="IPR013154">
    <property type="entry name" value="ADH-like_N"/>
</dbReference>
<dbReference type="InterPro" id="IPR036291">
    <property type="entry name" value="NAD(P)-bd_dom_sf"/>
</dbReference>
<sequence>MKILVCKKPFELVYEQRETPILKEDEVLVQVAAVGICGTDIHAYSGNQPFFEYPRVLGHEISGKIISVGKQVHTLKIGQRVAVIPYLACGKCDACLSGKTNCCEKISVVGVHQDGGFSELVAIPQQNIIPIADNVDDISAALIEPFAISAHAIRRAQIQANDDVLVVGAGPIGLGAAAIAAADGANVVVADTLESRREHIKNYLGLPTLDPINEKIEDYFHGKLPLVVIDATGNQKSMNNSIYLIRHGGKIVFVGLFKGNLEFNDPDFHKKETTMMGSRNATLEDFVKVQKLMAENKLSSKMMLTHTFKYDELADIYEEKIIKNKAILKAVILY</sequence>
<dbReference type="InterPro" id="IPR050129">
    <property type="entry name" value="Zn_alcohol_dh"/>
</dbReference>
<comment type="cofactor">
    <cofactor evidence="4">
        <name>Zn(2+)</name>
        <dbReference type="ChEBI" id="CHEBI:29105"/>
    </cofactor>
</comment>
<dbReference type="CDD" id="cd08261">
    <property type="entry name" value="Zn_ADH7"/>
    <property type="match status" value="1"/>
</dbReference>
<dbReference type="PANTHER" id="PTHR43401:SF3">
    <property type="entry name" value="L-GALACTONATE-5-DEHYDROGENASE"/>
    <property type="match status" value="1"/>
</dbReference>
<dbReference type="Proteomes" id="UP000254280">
    <property type="component" value="Unassembled WGS sequence"/>
</dbReference>
<dbReference type="InterPro" id="IPR002328">
    <property type="entry name" value="ADH_Zn_CS"/>
</dbReference>
<evidence type="ECO:0000256" key="2">
    <source>
        <dbReference type="ARBA" id="ARBA00022833"/>
    </source>
</evidence>
<protein>
    <submittedName>
        <fullName evidence="6">L-idonate 5-dehydrogenase</fullName>
        <ecNumber evidence="6">1.1.1.14</ecNumber>
        <ecNumber evidence="6">1.1.1.264</ecNumber>
    </submittedName>
</protein>
<reference evidence="6 7" key="1">
    <citation type="submission" date="2018-06" db="EMBL/GenBank/DDBJ databases">
        <authorList>
            <consortium name="Pathogen Informatics"/>
            <person name="Doyle S."/>
        </authorList>
    </citation>
    <scope>NUCLEOTIDE SEQUENCE [LARGE SCALE GENOMIC DNA]</scope>
    <source>
        <strain evidence="6 7">NCTC10699</strain>
    </source>
</reference>
<feature type="domain" description="Enoyl reductase (ER)" evidence="5">
    <location>
        <begin position="11"/>
        <end position="304"/>
    </location>
</feature>
<dbReference type="GO" id="GO:0003939">
    <property type="term" value="F:L-iditol 2-dehydrogenase (NAD+) activity"/>
    <property type="evidence" value="ECO:0007669"/>
    <property type="project" value="UniProtKB-EC"/>
</dbReference>
<dbReference type="Gene3D" id="3.40.50.720">
    <property type="entry name" value="NAD(P)-binding Rossmann-like Domain"/>
    <property type="match status" value="1"/>
</dbReference>
<dbReference type="GO" id="GO:0050572">
    <property type="term" value="F:L-idonate 5-dehydrogenase [NAD(P)+] activity"/>
    <property type="evidence" value="ECO:0007669"/>
    <property type="project" value="UniProtKB-EC"/>
</dbReference>
<dbReference type="SUPFAM" id="SSF51735">
    <property type="entry name" value="NAD(P)-binding Rossmann-fold domains"/>
    <property type="match status" value="1"/>
</dbReference>